<dbReference type="SUPFAM" id="SSF52972">
    <property type="entry name" value="ITPase-like"/>
    <property type="match status" value="1"/>
</dbReference>
<keyword evidence="3" id="KW-0546">Nucleotide metabolism</keyword>
<comment type="subcellular location">
    <subcellularLocation>
        <location evidence="3">Cytoplasm</location>
    </subcellularLocation>
</comment>
<feature type="site" description="Important for substrate specificity" evidence="3">
    <location>
        <position position="12"/>
    </location>
</feature>
<dbReference type="PANTHER" id="PTHR43213:SF5">
    <property type="entry name" value="BIFUNCTIONAL DTTP_UTP PYROPHOSPHATASE_METHYLTRANSFERASE PROTEIN-RELATED"/>
    <property type="match status" value="1"/>
</dbReference>
<comment type="caution">
    <text evidence="4">The sequence shown here is derived from an EMBL/GenBank/DDBJ whole genome shotgun (WGS) entry which is preliminary data.</text>
</comment>
<gene>
    <name evidence="4" type="ORF">J2S08_000159</name>
</gene>
<keyword evidence="2 3" id="KW-0378">Hydrolase</keyword>
<dbReference type="NCBIfam" id="TIGR00172">
    <property type="entry name" value="maf"/>
    <property type="match status" value="1"/>
</dbReference>
<evidence type="ECO:0000256" key="2">
    <source>
        <dbReference type="ARBA" id="ARBA00022801"/>
    </source>
</evidence>
<dbReference type="InterPro" id="IPR003697">
    <property type="entry name" value="Maf-like"/>
</dbReference>
<feature type="site" description="Important for substrate specificity" evidence="3">
    <location>
        <position position="152"/>
    </location>
</feature>
<dbReference type="Proteomes" id="UP001223586">
    <property type="component" value="Unassembled WGS sequence"/>
</dbReference>
<protein>
    <recommendedName>
        <fullName evidence="3">dTTP/UTP pyrophosphatase</fullName>
        <shortName evidence="3">dTTPase/UTPase</shortName>
        <ecNumber evidence="3">3.6.1.9</ecNumber>
    </recommendedName>
    <alternativeName>
        <fullName evidence="3">Nucleoside triphosphate pyrophosphatase</fullName>
    </alternativeName>
    <alternativeName>
        <fullName evidence="3">Nucleotide pyrophosphatase</fullName>
        <shortName evidence="3">Nucleotide PPase</shortName>
    </alternativeName>
</protein>
<dbReference type="PANTHER" id="PTHR43213">
    <property type="entry name" value="BIFUNCTIONAL DTTP/UTP PYROPHOSPHATASE/METHYLTRANSFERASE PROTEIN-RELATED"/>
    <property type="match status" value="1"/>
</dbReference>
<dbReference type="Pfam" id="PF02545">
    <property type="entry name" value="Maf"/>
    <property type="match status" value="1"/>
</dbReference>
<comment type="catalytic activity">
    <reaction evidence="3">
        <text>dTTP + H2O = dTMP + diphosphate + H(+)</text>
        <dbReference type="Rhea" id="RHEA:28534"/>
        <dbReference type="ChEBI" id="CHEBI:15377"/>
        <dbReference type="ChEBI" id="CHEBI:15378"/>
        <dbReference type="ChEBI" id="CHEBI:33019"/>
        <dbReference type="ChEBI" id="CHEBI:37568"/>
        <dbReference type="ChEBI" id="CHEBI:63528"/>
        <dbReference type="EC" id="3.6.1.9"/>
    </reaction>
</comment>
<evidence type="ECO:0000313" key="5">
    <source>
        <dbReference type="Proteomes" id="UP001223586"/>
    </source>
</evidence>
<sequence length="186" mass="20939">MSEIILASKSPRRKELFEKLNIPFEVITSEATEEIDQSMAPDKIVIELSIRKARAVAAQYPNRIVIGADTIVACQNSILGKPADRSHAKEMLTMLSDQTHTVYTGVAIIHEQDVHTFCEKTDVTFWKLSHDEMEEYLDNDEPYDKAGAYGIQGIGAFFVKSITGDYYAVMGLPISRLRRLLRKMGI</sequence>
<evidence type="ECO:0000313" key="4">
    <source>
        <dbReference type="EMBL" id="MDQ0174328.1"/>
    </source>
</evidence>
<evidence type="ECO:0000256" key="3">
    <source>
        <dbReference type="HAMAP-Rule" id="MF_00528"/>
    </source>
</evidence>
<comment type="catalytic activity">
    <reaction evidence="3">
        <text>UTP + H2O = UMP + diphosphate + H(+)</text>
        <dbReference type="Rhea" id="RHEA:29395"/>
        <dbReference type="ChEBI" id="CHEBI:15377"/>
        <dbReference type="ChEBI" id="CHEBI:15378"/>
        <dbReference type="ChEBI" id="CHEBI:33019"/>
        <dbReference type="ChEBI" id="CHEBI:46398"/>
        <dbReference type="ChEBI" id="CHEBI:57865"/>
        <dbReference type="EC" id="3.6.1.9"/>
    </reaction>
</comment>
<dbReference type="EC" id="3.6.1.9" evidence="3"/>
<comment type="similarity">
    <text evidence="3">Belongs to the Maf family. YhdE subfamily.</text>
</comment>
<keyword evidence="3" id="KW-0963">Cytoplasm</keyword>
<dbReference type="PIRSF" id="PIRSF006305">
    <property type="entry name" value="Maf"/>
    <property type="match status" value="1"/>
</dbReference>
<comment type="cofactor">
    <cofactor evidence="1 3">
        <name>a divalent metal cation</name>
        <dbReference type="ChEBI" id="CHEBI:60240"/>
    </cofactor>
</comment>
<reference evidence="4 5" key="1">
    <citation type="submission" date="2023-07" db="EMBL/GenBank/DDBJ databases">
        <title>Genomic Encyclopedia of Type Strains, Phase IV (KMG-IV): sequencing the most valuable type-strain genomes for metagenomic binning, comparative biology and taxonomic classification.</title>
        <authorList>
            <person name="Goeker M."/>
        </authorList>
    </citation>
    <scope>NUCLEOTIDE SEQUENCE [LARGE SCALE GENOMIC DNA]</scope>
    <source>
        <strain evidence="4 5">DSM 23837</strain>
    </source>
</reference>
<proteinExistence type="inferred from homology"/>
<dbReference type="Gene3D" id="3.90.950.10">
    <property type="match status" value="1"/>
</dbReference>
<organism evidence="4 5">
    <name type="scientific">Bacillus chungangensis</name>
    <dbReference type="NCBI Taxonomy" id="587633"/>
    <lineage>
        <taxon>Bacteria</taxon>
        <taxon>Bacillati</taxon>
        <taxon>Bacillota</taxon>
        <taxon>Bacilli</taxon>
        <taxon>Bacillales</taxon>
        <taxon>Bacillaceae</taxon>
        <taxon>Bacillus</taxon>
    </lineage>
</organism>
<comment type="caution">
    <text evidence="3">Lacks conserved residue(s) required for the propagation of feature annotation.</text>
</comment>
<name>A0ABT9WM03_9BACI</name>
<feature type="site" description="Important for substrate specificity" evidence="3">
    <location>
        <position position="70"/>
    </location>
</feature>
<feature type="active site" description="Proton acceptor" evidence="3">
    <location>
        <position position="69"/>
    </location>
</feature>
<dbReference type="InterPro" id="IPR029001">
    <property type="entry name" value="ITPase-like_fam"/>
</dbReference>
<dbReference type="HAMAP" id="MF_00528">
    <property type="entry name" value="Maf"/>
    <property type="match status" value="1"/>
</dbReference>
<comment type="function">
    <text evidence="3">Nucleoside triphosphate pyrophosphatase that hydrolyzes dTTP and UTP. May have a dual role in cell division arrest and in preventing the incorporation of modified nucleotides into cellular nucleic acids.</text>
</comment>
<accession>A0ABT9WM03</accession>
<evidence type="ECO:0000256" key="1">
    <source>
        <dbReference type="ARBA" id="ARBA00001968"/>
    </source>
</evidence>
<keyword evidence="5" id="KW-1185">Reference proteome</keyword>
<dbReference type="RefSeq" id="WP_307225701.1">
    <property type="nucleotide sequence ID" value="NZ_JAUSTT010000001.1"/>
</dbReference>
<dbReference type="EMBL" id="JAUSTT010000001">
    <property type="protein sequence ID" value="MDQ0174328.1"/>
    <property type="molecule type" value="Genomic_DNA"/>
</dbReference>
<dbReference type="CDD" id="cd00555">
    <property type="entry name" value="Maf"/>
    <property type="match status" value="1"/>
</dbReference>